<dbReference type="GO" id="GO:0000455">
    <property type="term" value="P:enzyme-directed rRNA pseudouridine synthesis"/>
    <property type="evidence" value="ECO:0007669"/>
    <property type="project" value="TreeGrafter"/>
</dbReference>
<dbReference type="Gene3D" id="3.30.2350.10">
    <property type="entry name" value="Pseudouridine synthase"/>
    <property type="match status" value="1"/>
</dbReference>
<dbReference type="InterPro" id="IPR006145">
    <property type="entry name" value="PsdUridine_synth_RsuA/RluA"/>
</dbReference>
<dbReference type="PANTHER" id="PTHR21600">
    <property type="entry name" value="MITOCHONDRIAL RNA PSEUDOURIDINE SYNTHASE"/>
    <property type="match status" value="1"/>
</dbReference>
<dbReference type="AlphaFoldDB" id="A0AAV4SR15"/>
<dbReference type="PANTHER" id="PTHR21600:SF40">
    <property type="entry name" value="PSEUDOURIDYLATE SYNTHASE RPUSD2"/>
    <property type="match status" value="1"/>
</dbReference>
<dbReference type="InterPro" id="IPR050188">
    <property type="entry name" value="RluA_PseudoU_synthase"/>
</dbReference>
<dbReference type="Pfam" id="PF00849">
    <property type="entry name" value="PseudoU_synth_2"/>
    <property type="match status" value="1"/>
</dbReference>
<dbReference type="EMBL" id="BPLR01010062">
    <property type="protein sequence ID" value="GIY36540.1"/>
    <property type="molecule type" value="Genomic_DNA"/>
</dbReference>
<evidence type="ECO:0000313" key="2">
    <source>
        <dbReference type="EMBL" id="GIY36540.1"/>
    </source>
</evidence>
<comment type="caution">
    <text evidence="2">The sequence shown here is derived from an EMBL/GenBank/DDBJ whole genome shotgun (WGS) entry which is preliminary data.</text>
</comment>
<accession>A0AAV4SR15</accession>
<keyword evidence="3" id="KW-1185">Reference proteome</keyword>
<dbReference type="Proteomes" id="UP001054945">
    <property type="component" value="Unassembled WGS sequence"/>
</dbReference>
<organism evidence="2 3">
    <name type="scientific">Caerostris extrusa</name>
    <name type="common">Bark spider</name>
    <name type="synonym">Caerostris bankana</name>
    <dbReference type="NCBI Taxonomy" id="172846"/>
    <lineage>
        <taxon>Eukaryota</taxon>
        <taxon>Metazoa</taxon>
        <taxon>Ecdysozoa</taxon>
        <taxon>Arthropoda</taxon>
        <taxon>Chelicerata</taxon>
        <taxon>Arachnida</taxon>
        <taxon>Araneae</taxon>
        <taxon>Araneomorphae</taxon>
        <taxon>Entelegynae</taxon>
        <taxon>Araneoidea</taxon>
        <taxon>Araneidae</taxon>
        <taxon>Caerostris</taxon>
    </lineage>
</organism>
<feature type="domain" description="Pseudouridine synthase RsuA/RluA-like" evidence="1">
    <location>
        <begin position="3"/>
        <end position="35"/>
    </location>
</feature>
<evidence type="ECO:0000259" key="1">
    <source>
        <dbReference type="Pfam" id="PF00849"/>
    </source>
</evidence>
<name>A0AAV4SR15_CAEEX</name>
<sequence length="84" mass="9801">MSITEFQKLSFNGKSSVVRCRPYTGRTHQIRAHLQYLGYPILNDPLYNSYAFGPEKGKHGVFHKNVDELMEDLINKHLKRMVHV</sequence>
<proteinExistence type="predicted"/>
<dbReference type="GO" id="GO:0003723">
    <property type="term" value="F:RNA binding"/>
    <property type="evidence" value="ECO:0007669"/>
    <property type="project" value="InterPro"/>
</dbReference>
<protein>
    <submittedName>
        <fullName evidence="2">RNA pseudouridylate synthase domain-containing protein 2</fullName>
    </submittedName>
</protein>
<reference evidence="2 3" key="1">
    <citation type="submission" date="2021-06" db="EMBL/GenBank/DDBJ databases">
        <title>Caerostris extrusa draft genome.</title>
        <authorList>
            <person name="Kono N."/>
            <person name="Arakawa K."/>
        </authorList>
    </citation>
    <scope>NUCLEOTIDE SEQUENCE [LARGE SCALE GENOMIC DNA]</scope>
</reference>
<dbReference type="InterPro" id="IPR020103">
    <property type="entry name" value="PsdUridine_synth_cat_dom_sf"/>
</dbReference>
<evidence type="ECO:0000313" key="3">
    <source>
        <dbReference type="Proteomes" id="UP001054945"/>
    </source>
</evidence>
<dbReference type="GO" id="GO:0009982">
    <property type="term" value="F:pseudouridine synthase activity"/>
    <property type="evidence" value="ECO:0007669"/>
    <property type="project" value="InterPro"/>
</dbReference>
<gene>
    <name evidence="2" type="primary">RPUSD2</name>
    <name evidence="2" type="ORF">CEXT_110361</name>
</gene>
<dbReference type="SUPFAM" id="SSF55120">
    <property type="entry name" value="Pseudouridine synthase"/>
    <property type="match status" value="1"/>
</dbReference>